<evidence type="ECO:0000313" key="4">
    <source>
        <dbReference type="EMBL" id="GAG70873.1"/>
    </source>
</evidence>
<comment type="caution">
    <text evidence="4">The sequence shown here is derived from an EMBL/GenBank/DDBJ whole genome shotgun (WGS) entry which is preliminary data.</text>
</comment>
<accession>X1ADX7</accession>
<evidence type="ECO:0000259" key="3">
    <source>
        <dbReference type="PROSITE" id="PS50937"/>
    </source>
</evidence>
<dbReference type="PANTHER" id="PTHR30204">
    <property type="entry name" value="REDOX-CYCLING DRUG-SENSING TRANSCRIPTIONAL ACTIVATOR SOXR"/>
    <property type="match status" value="1"/>
</dbReference>
<dbReference type="AlphaFoldDB" id="X1ADX7"/>
<dbReference type="Gene3D" id="1.10.1660.10">
    <property type="match status" value="1"/>
</dbReference>
<dbReference type="InterPro" id="IPR009061">
    <property type="entry name" value="DNA-bd_dom_put_sf"/>
</dbReference>
<dbReference type="SUPFAM" id="SSF46955">
    <property type="entry name" value="Putative DNA-binding domain"/>
    <property type="match status" value="1"/>
</dbReference>
<protein>
    <recommendedName>
        <fullName evidence="3">HTH merR-type domain-containing protein</fullName>
    </recommendedName>
</protein>
<proteinExistence type="predicted"/>
<reference evidence="4" key="1">
    <citation type="journal article" date="2014" name="Front. Microbiol.">
        <title>High frequency of phylogenetically diverse reductive dehalogenase-homologous genes in deep subseafloor sedimentary metagenomes.</title>
        <authorList>
            <person name="Kawai M."/>
            <person name="Futagami T."/>
            <person name="Toyoda A."/>
            <person name="Takaki Y."/>
            <person name="Nishi S."/>
            <person name="Hori S."/>
            <person name="Arai W."/>
            <person name="Tsubouchi T."/>
            <person name="Morono Y."/>
            <person name="Uchiyama I."/>
            <person name="Ito T."/>
            <person name="Fujiyama A."/>
            <person name="Inagaki F."/>
            <person name="Takami H."/>
        </authorList>
    </citation>
    <scope>NUCLEOTIDE SEQUENCE</scope>
    <source>
        <strain evidence="4">Expedition CK06-06</strain>
    </source>
</reference>
<evidence type="ECO:0000256" key="2">
    <source>
        <dbReference type="SAM" id="Coils"/>
    </source>
</evidence>
<feature type="coiled-coil region" evidence="2">
    <location>
        <begin position="75"/>
        <end position="113"/>
    </location>
</feature>
<dbReference type="InterPro" id="IPR047057">
    <property type="entry name" value="MerR_fam"/>
</dbReference>
<evidence type="ECO:0000256" key="1">
    <source>
        <dbReference type="ARBA" id="ARBA00023125"/>
    </source>
</evidence>
<feature type="domain" description="HTH merR-type" evidence="3">
    <location>
        <begin position="9"/>
        <end position="78"/>
    </location>
</feature>
<sequence length="129" mass="15169">MNRNKRKPVYIISVAAKLTNVHPQTLRLYERKKLVIPIRTSTNIRLYSEENIEKTIYIQGLTQNLGINLAGVGRILDLERELELAELDLKKAQIELERLTKEMEREIENVRKSFKHEIVQFSSREIEPI</sequence>
<dbReference type="PROSITE" id="PS50937">
    <property type="entry name" value="HTH_MERR_2"/>
    <property type="match status" value="1"/>
</dbReference>
<dbReference type="GO" id="GO:0003677">
    <property type="term" value="F:DNA binding"/>
    <property type="evidence" value="ECO:0007669"/>
    <property type="project" value="UniProtKB-KW"/>
</dbReference>
<name>X1ADX7_9ZZZZ</name>
<dbReference type="InterPro" id="IPR000551">
    <property type="entry name" value="MerR-type_HTH_dom"/>
</dbReference>
<dbReference type="SMART" id="SM00422">
    <property type="entry name" value="HTH_MERR"/>
    <property type="match status" value="1"/>
</dbReference>
<keyword evidence="1" id="KW-0238">DNA-binding</keyword>
<keyword evidence="2" id="KW-0175">Coiled coil</keyword>
<dbReference type="PANTHER" id="PTHR30204:SF58">
    <property type="entry name" value="HTH-TYPE TRANSCRIPTIONAL REGULATOR YFMP"/>
    <property type="match status" value="1"/>
</dbReference>
<dbReference type="Pfam" id="PF13411">
    <property type="entry name" value="MerR_1"/>
    <property type="match status" value="1"/>
</dbReference>
<organism evidence="4">
    <name type="scientific">marine sediment metagenome</name>
    <dbReference type="NCBI Taxonomy" id="412755"/>
    <lineage>
        <taxon>unclassified sequences</taxon>
        <taxon>metagenomes</taxon>
        <taxon>ecological metagenomes</taxon>
    </lineage>
</organism>
<gene>
    <name evidence="4" type="ORF">S01H4_08617</name>
</gene>
<dbReference type="GO" id="GO:0003700">
    <property type="term" value="F:DNA-binding transcription factor activity"/>
    <property type="evidence" value="ECO:0007669"/>
    <property type="project" value="InterPro"/>
</dbReference>
<dbReference type="EMBL" id="BART01002983">
    <property type="protein sequence ID" value="GAG70873.1"/>
    <property type="molecule type" value="Genomic_DNA"/>
</dbReference>